<dbReference type="AlphaFoldDB" id="A5EVG7"/>
<evidence type="ECO:0000313" key="4">
    <source>
        <dbReference type="Proteomes" id="UP000000248"/>
    </source>
</evidence>
<name>A5EVG7_DICNV</name>
<dbReference type="InterPro" id="IPR011990">
    <property type="entry name" value="TPR-like_helical_dom_sf"/>
</dbReference>
<dbReference type="STRING" id="246195.DNO_0571"/>
<dbReference type="InterPro" id="IPR019734">
    <property type="entry name" value="TPR_rpt"/>
</dbReference>
<reference evidence="3 4" key="1">
    <citation type="journal article" date="2007" name="Nat. Biotechnol.">
        <title>Genome sequence and identification of candidate vaccine antigens from the animal pathogen Dichelobacter nodosus.</title>
        <authorList>
            <person name="Myers G.S."/>
            <person name="Parker D."/>
            <person name="Al-Hasani K."/>
            <person name="Kennan R.M."/>
            <person name="Seemann T."/>
            <person name="Ren Q."/>
            <person name="Badger J.H."/>
            <person name="Selengut J.D."/>
            <person name="Deboy R.T."/>
            <person name="Tettelin H."/>
            <person name="Boyce J.D."/>
            <person name="McCarl V.P."/>
            <person name="Han X."/>
            <person name="Nelson W.C."/>
            <person name="Madupu R."/>
            <person name="Mohamoud Y."/>
            <person name="Holley T."/>
            <person name="Fedorova N."/>
            <person name="Khouri H."/>
            <person name="Bottomley S.P."/>
            <person name="Whittington R.J."/>
            <person name="Adler B."/>
            <person name="Songer J.G."/>
            <person name="Rood J.I."/>
            <person name="Paulsen I.T."/>
        </authorList>
    </citation>
    <scope>NUCLEOTIDE SEQUENCE [LARGE SCALE GENOMIC DNA]</scope>
    <source>
        <strain evidence="3 4">VCS1703A</strain>
    </source>
</reference>
<dbReference type="SUPFAM" id="SSF48452">
    <property type="entry name" value="TPR-like"/>
    <property type="match status" value="1"/>
</dbReference>
<protein>
    <submittedName>
        <fullName evidence="3">TPR domain protein</fullName>
    </submittedName>
</protein>
<proteinExistence type="predicted"/>
<dbReference type="OrthoDB" id="7069297at2"/>
<keyword evidence="2" id="KW-0732">Signal</keyword>
<dbReference type="RefSeq" id="WP_012030905.1">
    <property type="nucleotide sequence ID" value="NC_009446.1"/>
</dbReference>
<evidence type="ECO:0000256" key="1">
    <source>
        <dbReference type="SAM" id="MobiDB-lite"/>
    </source>
</evidence>
<feature type="signal peptide" evidence="2">
    <location>
        <begin position="1"/>
        <end position="19"/>
    </location>
</feature>
<dbReference type="SMART" id="SM00028">
    <property type="entry name" value="TPR"/>
    <property type="match status" value="2"/>
</dbReference>
<accession>A5EVG7</accession>
<feature type="chain" id="PRO_5002681299" evidence="2">
    <location>
        <begin position="20"/>
        <end position="295"/>
    </location>
</feature>
<dbReference type="eggNOG" id="COG0457">
    <property type="taxonomic scope" value="Bacteria"/>
</dbReference>
<dbReference type="KEGG" id="dno:DNO_0571"/>
<keyword evidence="4" id="KW-1185">Reference proteome</keyword>
<feature type="compositionally biased region" description="Polar residues" evidence="1">
    <location>
        <begin position="111"/>
        <end position="125"/>
    </location>
</feature>
<organism evidence="3 4">
    <name type="scientific">Dichelobacter nodosus (strain VCS1703A)</name>
    <dbReference type="NCBI Taxonomy" id="246195"/>
    <lineage>
        <taxon>Bacteria</taxon>
        <taxon>Pseudomonadati</taxon>
        <taxon>Pseudomonadota</taxon>
        <taxon>Gammaproteobacteria</taxon>
        <taxon>Cardiobacteriales</taxon>
        <taxon>Cardiobacteriaceae</taxon>
        <taxon>Dichelobacter</taxon>
    </lineage>
</organism>
<sequence>MKKMIFPALACLMGLNACTGMMYGNQVAPVTSQNMYYEKPVAVAGNKKMFTPAPTPAPRYPAPQPIQLNQPQINQPQPAPVRPPVTVNTRPAQYQTKPPVVVAPEDGWSIRPSNEAPQSASNSAVVDTPKEQSMEPAADQSVAAAPVNDKKNEPKPIRPNVNSEETARETASATEQQTAALTPAAKKPAKGNSSVNSLLKQASSALGKGDLDGAVAYLQDAQRLDSSNPKILYDIANIRYHQGKYNEAESAASRVVRVGASDAMMKKAWSLIANSRKALGDNQGAITAAERAASF</sequence>
<feature type="compositionally biased region" description="Low complexity" evidence="1">
    <location>
        <begin position="65"/>
        <end position="76"/>
    </location>
</feature>
<evidence type="ECO:0000313" key="3">
    <source>
        <dbReference type="EMBL" id="ABQ13923.1"/>
    </source>
</evidence>
<dbReference type="EMBL" id="CP000513">
    <property type="protein sequence ID" value="ABQ13923.1"/>
    <property type="molecule type" value="Genomic_DNA"/>
</dbReference>
<dbReference type="Pfam" id="PF14559">
    <property type="entry name" value="TPR_19"/>
    <property type="match status" value="1"/>
</dbReference>
<gene>
    <name evidence="3" type="ordered locus">DNO_0571</name>
</gene>
<dbReference type="HOGENOM" id="CLU_942438_0_0_6"/>
<feature type="compositionally biased region" description="Low complexity" evidence="1">
    <location>
        <begin position="169"/>
        <end position="186"/>
    </location>
</feature>
<feature type="compositionally biased region" description="Pro residues" evidence="1">
    <location>
        <begin position="53"/>
        <end position="64"/>
    </location>
</feature>
<feature type="region of interest" description="Disordered" evidence="1">
    <location>
        <begin position="53"/>
        <end position="195"/>
    </location>
</feature>
<evidence type="ECO:0000256" key="2">
    <source>
        <dbReference type="SAM" id="SignalP"/>
    </source>
</evidence>
<dbReference type="Proteomes" id="UP000000248">
    <property type="component" value="Chromosome"/>
</dbReference>
<dbReference type="Gene3D" id="1.25.40.10">
    <property type="entry name" value="Tetratricopeptide repeat domain"/>
    <property type="match status" value="1"/>
</dbReference>